<dbReference type="InterPro" id="IPR055330">
    <property type="entry name" value="SECE1-like"/>
</dbReference>
<reference evidence="2" key="1">
    <citation type="submission" date="2020-01" db="EMBL/GenBank/DDBJ databases">
        <title>Genome sequence of Kobresia littledalei, the first chromosome-level genome in the family Cyperaceae.</title>
        <authorList>
            <person name="Qu G."/>
        </authorList>
    </citation>
    <scope>NUCLEOTIDE SEQUENCE</scope>
    <source>
        <strain evidence="2">C.B.Clarke</strain>
        <tissue evidence="2">Leaf</tissue>
    </source>
</reference>
<protein>
    <submittedName>
        <fullName evidence="2">Preprotein translocase subunit SECE1</fullName>
    </submittedName>
</protein>
<gene>
    <name evidence="2" type="ORF">FCM35_KLT13650</name>
</gene>
<dbReference type="PANTHER" id="PTHR37240">
    <property type="entry name" value="PREPROTEIN TRANSLOCASE SUBUNIT SECE1"/>
    <property type="match status" value="1"/>
</dbReference>
<evidence type="ECO:0000313" key="2">
    <source>
        <dbReference type="EMBL" id="KAF3322509.1"/>
    </source>
</evidence>
<evidence type="ECO:0000313" key="3">
    <source>
        <dbReference type="Proteomes" id="UP000623129"/>
    </source>
</evidence>
<accession>A0A833QGU1</accession>
<dbReference type="OrthoDB" id="1937988at2759"/>
<proteinExistence type="predicted"/>
<comment type="caution">
    <text evidence="2">The sequence shown here is derived from an EMBL/GenBank/DDBJ whole genome shotgun (WGS) entry which is preliminary data.</text>
</comment>
<feature type="compositionally biased region" description="Low complexity" evidence="1">
    <location>
        <begin position="74"/>
        <end position="85"/>
    </location>
</feature>
<sequence length="222" mass="24562">MALSSIHSLQLGLVAPKSKPLLSQPLHLISASISFQSSIRPLFITNRIPHRRLCAIEKSNDSSNPASEKILLEEQSQTPTQAQAQSEEKEPDSSTQVASELKQMLKEKKEREQQGDNLWIGVAQEVREIEWPDLGKVLGLTGVVLAVIAGSTAALLSVNAILAELSDQVSVAVCHVTLSVFIEKLEAFNFYSFITVQSYTLQAHQMLDDYNYLNDMQTRVIT</sequence>
<dbReference type="EMBL" id="SWLB01000025">
    <property type="protein sequence ID" value="KAF3322509.1"/>
    <property type="molecule type" value="Genomic_DNA"/>
</dbReference>
<keyword evidence="3" id="KW-1185">Reference proteome</keyword>
<dbReference type="AlphaFoldDB" id="A0A833QGU1"/>
<feature type="region of interest" description="Disordered" evidence="1">
    <location>
        <begin position="74"/>
        <end position="106"/>
    </location>
</feature>
<dbReference type="Proteomes" id="UP000623129">
    <property type="component" value="Unassembled WGS sequence"/>
</dbReference>
<dbReference type="GO" id="GO:0009535">
    <property type="term" value="C:chloroplast thylakoid membrane"/>
    <property type="evidence" value="ECO:0007669"/>
    <property type="project" value="TreeGrafter"/>
</dbReference>
<name>A0A833QGU1_9POAL</name>
<dbReference type="PANTHER" id="PTHR37240:SF1">
    <property type="entry name" value="PREPROTEIN TRANSLOCASE SUBUNIT SECE1"/>
    <property type="match status" value="1"/>
</dbReference>
<evidence type="ECO:0000256" key="1">
    <source>
        <dbReference type="SAM" id="MobiDB-lite"/>
    </source>
</evidence>
<organism evidence="2 3">
    <name type="scientific">Carex littledalei</name>
    <dbReference type="NCBI Taxonomy" id="544730"/>
    <lineage>
        <taxon>Eukaryota</taxon>
        <taxon>Viridiplantae</taxon>
        <taxon>Streptophyta</taxon>
        <taxon>Embryophyta</taxon>
        <taxon>Tracheophyta</taxon>
        <taxon>Spermatophyta</taxon>
        <taxon>Magnoliopsida</taxon>
        <taxon>Liliopsida</taxon>
        <taxon>Poales</taxon>
        <taxon>Cyperaceae</taxon>
        <taxon>Cyperoideae</taxon>
        <taxon>Cariceae</taxon>
        <taxon>Carex</taxon>
        <taxon>Carex subgen. Euthyceras</taxon>
    </lineage>
</organism>